<feature type="transmembrane region" description="Helical" evidence="5">
    <location>
        <begin position="51"/>
        <end position="75"/>
    </location>
</feature>
<evidence type="ECO:0000256" key="5">
    <source>
        <dbReference type="SAM" id="Phobius"/>
    </source>
</evidence>
<dbReference type="PANTHER" id="PTHR47614:SF2">
    <property type="entry name" value="GLYCOPHORIN-C"/>
    <property type="match status" value="1"/>
</dbReference>
<evidence type="ECO:0000313" key="7">
    <source>
        <dbReference type="EMBL" id="KAL0963895.1"/>
    </source>
</evidence>
<comment type="subcellular location">
    <subcellularLocation>
        <location evidence="1">Membrane</location>
        <topology evidence="1">Single-pass membrane protein</topology>
    </subcellularLocation>
</comment>
<feature type="domain" description="Neurexin/syndecan/glycophorin C" evidence="6">
    <location>
        <begin position="70"/>
        <end position="88"/>
    </location>
</feature>
<dbReference type="AlphaFoldDB" id="A0ABD0W0P8"/>
<organism evidence="7 8">
    <name type="scientific">Umbra pygmaea</name>
    <name type="common">Eastern mudminnow</name>
    <dbReference type="NCBI Taxonomy" id="75934"/>
    <lineage>
        <taxon>Eukaryota</taxon>
        <taxon>Metazoa</taxon>
        <taxon>Chordata</taxon>
        <taxon>Craniata</taxon>
        <taxon>Vertebrata</taxon>
        <taxon>Euteleostomi</taxon>
        <taxon>Actinopterygii</taxon>
        <taxon>Neopterygii</taxon>
        <taxon>Teleostei</taxon>
        <taxon>Protacanthopterygii</taxon>
        <taxon>Esociformes</taxon>
        <taxon>Umbridae</taxon>
        <taxon>Umbra</taxon>
    </lineage>
</organism>
<keyword evidence="8" id="KW-1185">Reference proteome</keyword>
<proteinExistence type="predicted"/>
<dbReference type="Proteomes" id="UP001557470">
    <property type="component" value="Unassembled WGS sequence"/>
</dbReference>
<dbReference type="InterPro" id="IPR042192">
    <property type="entry name" value="Glycophorin-C"/>
</dbReference>
<reference evidence="7 8" key="1">
    <citation type="submission" date="2024-06" db="EMBL/GenBank/DDBJ databases">
        <authorList>
            <person name="Pan Q."/>
            <person name="Wen M."/>
            <person name="Jouanno E."/>
            <person name="Zahm M."/>
            <person name="Klopp C."/>
            <person name="Cabau C."/>
            <person name="Louis A."/>
            <person name="Berthelot C."/>
            <person name="Parey E."/>
            <person name="Roest Crollius H."/>
            <person name="Montfort J."/>
            <person name="Robinson-Rechavi M."/>
            <person name="Bouchez O."/>
            <person name="Lampietro C."/>
            <person name="Lopez Roques C."/>
            <person name="Donnadieu C."/>
            <person name="Postlethwait J."/>
            <person name="Bobe J."/>
            <person name="Verreycken H."/>
            <person name="Guiguen Y."/>
        </authorList>
    </citation>
    <scope>NUCLEOTIDE SEQUENCE [LARGE SCALE GENOMIC DNA]</scope>
    <source>
        <strain evidence="7">Up_M1</strain>
        <tissue evidence="7">Testis</tissue>
    </source>
</reference>
<name>A0ABD0W0P8_UMBPY</name>
<gene>
    <name evidence="7" type="ORF">UPYG_G00315010</name>
</gene>
<evidence type="ECO:0000313" key="8">
    <source>
        <dbReference type="Proteomes" id="UP001557470"/>
    </source>
</evidence>
<evidence type="ECO:0000256" key="4">
    <source>
        <dbReference type="ARBA" id="ARBA00023136"/>
    </source>
</evidence>
<dbReference type="InterPro" id="IPR003585">
    <property type="entry name" value="Neurexin-like"/>
</dbReference>
<dbReference type="SMART" id="SM00294">
    <property type="entry name" value="4.1m"/>
    <property type="match status" value="1"/>
</dbReference>
<evidence type="ECO:0000256" key="3">
    <source>
        <dbReference type="ARBA" id="ARBA00022989"/>
    </source>
</evidence>
<evidence type="ECO:0000259" key="6">
    <source>
        <dbReference type="SMART" id="SM00294"/>
    </source>
</evidence>
<evidence type="ECO:0000256" key="2">
    <source>
        <dbReference type="ARBA" id="ARBA00022692"/>
    </source>
</evidence>
<accession>A0ABD0W0P8</accession>
<comment type="caution">
    <text evidence="7">The sequence shown here is derived from an EMBL/GenBank/DDBJ whole genome shotgun (WGS) entry which is preliminary data.</text>
</comment>
<dbReference type="GO" id="GO:0016020">
    <property type="term" value="C:membrane"/>
    <property type="evidence" value="ECO:0007669"/>
    <property type="project" value="UniProtKB-SubCell"/>
</dbReference>
<protein>
    <recommendedName>
        <fullName evidence="6">Neurexin/syndecan/glycophorin C domain-containing protein</fullName>
    </recommendedName>
</protein>
<dbReference type="EMBL" id="JAGEUA010000010">
    <property type="protein sequence ID" value="KAL0963895.1"/>
    <property type="molecule type" value="Genomic_DNA"/>
</dbReference>
<keyword evidence="2 5" id="KW-0812">Transmembrane</keyword>
<sequence length="118" mass="12821">MEISTAVGFNGTPNLVKQEAVTQPMSISLGETDAMKTLGDFKGGDEYFDPILGAVIAAVVLVLLCLAVVVIRYMYRHKGTYHTNEAKGTEFAETADVALRSDPALQDAMDEGKKEYFI</sequence>
<keyword evidence="4 5" id="KW-0472">Membrane</keyword>
<keyword evidence="3 5" id="KW-1133">Transmembrane helix</keyword>
<dbReference type="PANTHER" id="PTHR47614">
    <property type="entry name" value="GLYCOPHORIN-C"/>
    <property type="match status" value="1"/>
</dbReference>
<evidence type="ECO:0000256" key="1">
    <source>
        <dbReference type="ARBA" id="ARBA00004167"/>
    </source>
</evidence>